<comment type="caution">
    <text evidence="2">The sequence shown here is derived from an EMBL/GenBank/DDBJ whole genome shotgun (WGS) entry which is preliminary data.</text>
</comment>
<gene>
    <name evidence="2" type="ORF">DPMN_091359</name>
</gene>
<reference evidence="2" key="2">
    <citation type="submission" date="2020-11" db="EMBL/GenBank/DDBJ databases">
        <authorList>
            <person name="McCartney M.A."/>
            <person name="Auch B."/>
            <person name="Kono T."/>
            <person name="Mallez S."/>
            <person name="Becker A."/>
            <person name="Gohl D.M."/>
            <person name="Silverstein K.A.T."/>
            <person name="Koren S."/>
            <person name="Bechman K.B."/>
            <person name="Herman A."/>
            <person name="Abrahante J.E."/>
            <person name="Garbe J."/>
        </authorList>
    </citation>
    <scope>NUCLEOTIDE SEQUENCE</scope>
    <source>
        <strain evidence="2">Duluth1</strain>
        <tissue evidence="2">Whole animal</tissue>
    </source>
</reference>
<organism evidence="2 3">
    <name type="scientific">Dreissena polymorpha</name>
    <name type="common">Zebra mussel</name>
    <name type="synonym">Mytilus polymorpha</name>
    <dbReference type="NCBI Taxonomy" id="45954"/>
    <lineage>
        <taxon>Eukaryota</taxon>
        <taxon>Metazoa</taxon>
        <taxon>Spiralia</taxon>
        <taxon>Lophotrochozoa</taxon>
        <taxon>Mollusca</taxon>
        <taxon>Bivalvia</taxon>
        <taxon>Autobranchia</taxon>
        <taxon>Heteroconchia</taxon>
        <taxon>Euheterodonta</taxon>
        <taxon>Imparidentia</taxon>
        <taxon>Neoheterodontei</taxon>
        <taxon>Myida</taxon>
        <taxon>Dreissenoidea</taxon>
        <taxon>Dreissenidae</taxon>
        <taxon>Dreissena</taxon>
    </lineage>
</organism>
<evidence type="ECO:0000313" key="3">
    <source>
        <dbReference type="Proteomes" id="UP000828390"/>
    </source>
</evidence>
<dbReference type="InterPro" id="IPR010921">
    <property type="entry name" value="Trp_repressor/repl_initiator"/>
</dbReference>
<reference evidence="2" key="1">
    <citation type="journal article" date="2019" name="bioRxiv">
        <title>The Genome of the Zebra Mussel, Dreissena polymorpha: A Resource for Invasive Species Research.</title>
        <authorList>
            <person name="McCartney M.A."/>
            <person name="Auch B."/>
            <person name="Kono T."/>
            <person name="Mallez S."/>
            <person name="Zhang Y."/>
            <person name="Obille A."/>
            <person name="Becker A."/>
            <person name="Abrahante J.E."/>
            <person name="Garbe J."/>
            <person name="Badalamenti J.P."/>
            <person name="Herman A."/>
            <person name="Mangelson H."/>
            <person name="Liachko I."/>
            <person name="Sullivan S."/>
            <person name="Sone E.D."/>
            <person name="Koren S."/>
            <person name="Silverstein K.A.T."/>
            <person name="Beckman K.B."/>
            <person name="Gohl D.M."/>
        </authorList>
    </citation>
    <scope>NUCLEOTIDE SEQUENCE</scope>
    <source>
        <strain evidence="2">Duluth1</strain>
        <tissue evidence="2">Whole animal</tissue>
    </source>
</reference>
<dbReference type="Proteomes" id="UP000828390">
    <property type="component" value="Unassembled WGS sequence"/>
</dbReference>
<dbReference type="Gene3D" id="1.10.10.60">
    <property type="entry name" value="Homeodomain-like"/>
    <property type="match status" value="1"/>
</dbReference>
<accession>A0A9D4L0E9</accession>
<evidence type="ECO:0000313" key="2">
    <source>
        <dbReference type="EMBL" id="KAH3848974.1"/>
    </source>
</evidence>
<dbReference type="EMBL" id="JAIWYP010000003">
    <property type="protein sequence ID" value="KAH3848974.1"/>
    <property type="molecule type" value="Genomic_DNA"/>
</dbReference>
<dbReference type="Pfam" id="PF09607">
    <property type="entry name" value="BrkDBD"/>
    <property type="match status" value="1"/>
</dbReference>
<evidence type="ECO:0000259" key="1">
    <source>
        <dbReference type="Pfam" id="PF09607"/>
    </source>
</evidence>
<feature type="domain" description="Brinker DNA-binding" evidence="1">
    <location>
        <begin position="7"/>
        <end position="51"/>
    </location>
</feature>
<protein>
    <recommendedName>
        <fullName evidence="1">Brinker DNA-binding domain-containing protein</fullName>
    </recommendedName>
</protein>
<proteinExistence type="predicted"/>
<dbReference type="AlphaFoldDB" id="A0A9D4L0E9"/>
<name>A0A9D4L0E9_DREPO</name>
<dbReference type="InterPro" id="IPR018586">
    <property type="entry name" value="Brinker_DNA-bd"/>
</dbReference>
<keyword evidence="3" id="KW-1185">Reference proteome</keyword>
<dbReference type="SUPFAM" id="SSF48295">
    <property type="entry name" value="TrpR-like"/>
    <property type="match status" value="1"/>
</dbReference>
<sequence>MSMKRKRASYDVNFKLKVVEYAKMHTNCAAEREFGVTEKMVRDWRKKESKMLDESNKGLKKMRMVLEPDGAGTV</sequence>
<dbReference type="GO" id="GO:0043565">
    <property type="term" value="F:sequence-specific DNA binding"/>
    <property type="evidence" value="ECO:0007669"/>
    <property type="project" value="InterPro"/>
</dbReference>